<comment type="caution">
    <text evidence="1">The sequence shown here is derived from an EMBL/GenBank/DDBJ whole genome shotgun (WGS) entry which is preliminary data.</text>
</comment>
<dbReference type="Proteomes" id="UP001604277">
    <property type="component" value="Unassembled WGS sequence"/>
</dbReference>
<gene>
    <name evidence="1" type="ORF">Fot_36407</name>
</gene>
<dbReference type="EMBL" id="JBFOLJ010000010">
    <property type="protein sequence ID" value="KAL2502559.1"/>
    <property type="molecule type" value="Genomic_DNA"/>
</dbReference>
<reference evidence="2" key="1">
    <citation type="submission" date="2024-07" db="EMBL/GenBank/DDBJ databases">
        <title>Two chromosome-level genome assemblies of Korean endemic species Abeliophyllum distichum and Forsythia ovata (Oleaceae).</title>
        <authorList>
            <person name="Jang H."/>
        </authorList>
    </citation>
    <scope>NUCLEOTIDE SEQUENCE [LARGE SCALE GENOMIC DNA]</scope>
</reference>
<protein>
    <submittedName>
        <fullName evidence="1">Uncharacterized protein</fullName>
    </submittedName>
</protein>
<sequence>MGSYQIKQHAITSKAAFLEIGHSRTQVAQKVKRKRETVHLLTQNKEKMCVQGAEQGTEGMENPKNDEEISVKTSSLHSQVDFATAQNENCDKNSSAFDNVSLKNSAPLESICEDAAITDRKHIVLNNFLPALRSGEWSDYGGRPDMEDTHICIPDLAMNFGNSIHGDEAVSFYGVSSLTLF</sequence>
<dbReference type="AlphaFoldDB" id="A0ABD1SQX3"/>
<keyword evidence="2" id="KW-1185">Reference proteome</keyword>
<accession>A0ABD1SQX3</accession>
<evidence type="ECO:0000313" key="2">
    <source>
        <dbReference type="Proteomes" id="UP001604277"/>
    </source>
</evidence>
<name>A0ABD1SQX3_9LAMI</name>
<proteinExistence type="predicted"/>
<evidence type="ECO:0000313" key="1">
    <source>
        <dbReference type="EMBL" id="KAL2502559.1"/>
    </source>
</evidence>
<organism evidence="1 2">
    <name type="scientific">Forsythia ovata</name>
    <dbReference type="NCBI Taxonomy" id="205694"/>
    <lineage>
        <taxon>Eukaryota</taxon>
        <taxon>Viridiplantae</taxon>
        <taxon>Streptophyta</taxon>
        <taxon>Embryophyta</taxon>
        <taxon>Tracheophyta</taxon>
        <taxon>Spermatophyta</taxon>
        <taxon>Magnoliopsida</taxon>
        <taxon>eudicotyledons</taxon>
        <taxon>Gunneridae</taxon>
        <taxon>Pentapetalae</taxon>
        <taxon>asterids</taxon>
        <taxon>lamiids</taxon>
        <taxon>Lamiales</taxon>
        <taxon>Oleaceae</taxon>
        <taxon>Forsythieae</taxon>
        <taxon>Forsythia</taxon>
    </lineage>
</organism>